<dbReference type="eggNOG" id="COG0546">
    <property type="taxonomic scope" value="Bacteria"/>
</dbReference>
<name>A0A081BJE4_9LACO</name>
<evidence type="ECO:0000313" key="1">
    <source>
        <dbReference type="EMBL" id="GAK48162.1"/>
    </source>
</evidence>
<dbReference type="NCBIfam" id="TIGR01549">
    <property type="entry name" value="HAD-SF-IA-v1"/>
    <property type="match status" value="1"/>
</dbReference>
<dbReference type="GO" id="GO:0008967">
    <property type="term" value="F:phosphoglycolate phosphatase activity"/>
    <property type="evidence" value="ECO:0007669"/>
    <property type="project" value="TreeGrafter"/>
</dbReference>
<dbReference type="PANTHER" id="PTHR43434:SF1">
    <property type="entry name" value="PHOSPHOGLYCOLATE PHOSPHATASE"/>
    <property type="match status" value="1"/>
</dbReference>
<dbReference type="InterPro" id="IPR023214">
    <property type="entry name" value="HAD_sf"/>
</dbReference>
<dbReference type="Pfam" id="PF13419">
    <property type="entry name" value="HAD_2"/>
    <property type="match status" value="1"/>
</dbReference>
<dbReference type="SFLD" id="SFLDS00003">
    <property type="entry name" value="Haloacid_Dehalogenase"/>
    <property type="match status" value="1"/>
</dbReference>
<dbReference type="Proteomes" id="UP000028700">
    <property type="component" value="Unassembled WGS sequence"/>
</dbReference>
<dbReference type="AlphaFoldDB" id="A0A081BJE4"/>
<dbReference type="EMBL" id="BBJM01000020">
    <property type="protein sequence ID" value="GAK48162.1"/>
    <property type="molecule type" value="Genomic_DNA"/>
</dbReference>
<comment type="caution">
    <text evidence="1">The sequence shown here is derived from an EMBL/GenBank/DDBJ whole genome shotgun (WGS) entry which is preliminary data.</text>
</comment>
<dbReference type="SUPFAM" id="SSF56784">
    <property type="entry name" value="HAD-like"/>
    <property type="match status" value="1"/>
</dbReference>
<dbReference type="SFLD" id="SFLDG01135">
    <property type="entry name" value="C1.5.6:_HAD__Beta-PGM__Phospha"/>
    <property type="match status" value="1"/>
</dbReference>
<organism evidence="1 2">
    <name type="scientific">Secundilactobacillus oryzae JCM 18671</name>
    <dbReference type="NCBI Taxonomy" id="1291743"/>
    <lineage>
        <taxon>Bacteria</taxon>
        <taxon>Bacillati</taxon>
        <taxon>Bacillota</taxon>
        <taxon>Bacilli</taxon>
        <taxon>Lactobacillales</taxon>
        <taxon>Lactobacillaceae</taxon>
        <taxon>Secundilactobacillus</taxon>
    </lineage>
</organism>
<sequence>MIKNFIFDIDGTLIDTETMYMLSLQDVLVKHGIDRPYSDLTATFGIPSLDALKRLEIPAGQIPEITDEWVKQVPQHQDQVKIFPGIETGLAQLKAKPNTELAIMTSKKKFEFERDIEPLGLDQYFSEFVFAEDVKRGKPAPDPIILAVKRMGAINEETVYVGDTPYDLEAAHAAGVSFALVAWGDNPHAKTLKGAEYILEKPTDLLQL</sequence>
<keyword evidence="2" id="KW-1185">Reference proteome</keyword>
<dbReference type="SFLD" id="SFLDG01129">
    <property type="entry name" value="C1.5:_HAD__Beta-PGM__Phosphata"/>
    <property type="match status" value="1"/>
</dbReference>
<dbReference type="STRING" id="1291743.LOSG293_200270"/>
<evidence type="ECO:0000313" key="2">
    <source>
        <dbReference type="Proteomes" id="UP000028700"/>
    </source>
</evidence>
<accession>A0A081BJE4</accession>
<dbReference type="OrthoDB" id="9792518at2"/>
<dbReference type="PANTHER" id="PTHR43434">
    <property type="entry name" value="PHOSPHOGLYCOLATE PHOSPHATASE"/>
    <property type="match status" value="1"/>
</dbReference>
<dbReference type="InterPro" id="IPR006439">
    <property type="entry name" value="HAD-SF_hydro_IA"/>
</dbReference>
<dbReference type="RefSeq" id="WP_081919918.1">
    <property type="nucleotide sequence ID" value="NZ_BBAZ01000019.1"/>
</dbReference>
<dbReference type="InterPro" id="IPR023198">
    <property type="entry name" value="PGP-like_dom2"/>
</dbReference>
<dbReference type="InterPro" id="IPR036412">
    <property type="entry name" value="HAD-like_sf"/>
</dbReference>
<dbReference type="InterPro" id="IPR050155">
    <property type="entry name" value="HAD-like_hydrolase_sf"/>
</dbReference>
<reference evidence="1" key="1">
    <citation type="journal article" date="2014" name="Genome Announc.">
        <title>Draft Genome Sequence of Lactobacillus oryzae Strain SG293T.</title>
        <authorList>
            <person name="Tanizawa Y."/>
            <person name="Fujisawa T."/>
            <person name="Mochizuki T."/>
            <person name="Kaminuma E."/>
            <person name="Nakamura Y."/>
            <person name="Tohno M."/>
        </authorList>
    </citation>
    <scope>NUCLEOTIDE SEQUENCE [LARGE SCALE GENOMIC DNA]</scope>
    <source>
        <strain evidence="1">SG293</strain>
    </source>
</reference>
<gene>
    <name evidence="1" type="ORF">LOSG293_200270</name>
</gene>
<dbReference type="InterPro" id="IPR041492">
    <property type="entry name" value="HAD_2"/>
</dbReference>
<dbReference type="GO" id="GO:0006281">
    <property type="term" value="P:DNA repair"/>
    <property type="evidence" value="ECO:0007669"/>
    <property type="project" value="TreeGrafter"/>
</dbReference>
<protein>
    <submittedName>
        <fullName evidence="1">Phosphatase</fullName>
    </submittedName>
</protein>
<dbReference type="Gene3D" id="3.40.50.1000">
    <property type="entry name" value="HAD superfamily/HAD-like"/>
    <property type="match status" value="1"/>
</dbReference>
<dbReference type="Gene3D" id="1.10.150.240">
    <property type="entry name" value="Putative phosphatase, domain 2"/>
    <property type="match status" value="1"/>
</dbReference>
<proteinExistence type="predicted"/>